<reference evidence="1 2" key="1">
    <citation type="submission" date="2018-12" db="EMBL/GenBank/DDBJ databases">
        <title>Complete genome sequence of Haloplanus rallus MBLA0036.</title>
        <authorList>
            <person name="Nam Y.-d."/>
            <person name="Kang J."/>
            <person name="Chung W.-H."/>
            <person name="Park Y.S."/>
        </authorList>
    </citation>
    <scope>NUCLEOTIDE SEQUENCE [LARGE SCALE GENOMIC DNA]</scope>
    <source>
        <strain evidence="1 2">MBLA0036</strain>
    </source>
</reference>
<sequence length="127" mass="14562">MTDQTAPNSSAGKTVTVSQDDELRLNAGVYQPHFTNTEYVRLGTHPNLDLIFVRPVTVETEDPSKEVTEFAYKIDDTRYTGEITCRRFLQQHNYHHTTTTRYVAEWWPDPAVLCIDLTDSVPMTENP</sequence>
<dbReference type="AlphaFoldDB" id="A0A6B9F5Z6"/>
<dbReference type="Proteomes" id="UP000428325">
    <property type="component" value="Chromosome"/>
</dbReference>
<protein>
    <submittedName>
        <fullName evidence="1">Uncharacterized protein</fullName>
    </submittedName>
</protein>
<gene>
    <name evidence="1" type="ORF">EI982_08525</name>
</gene>
<keyword evidence="2" id="KW-1185">Reference proteome</keyword>
<dbReference type="KEGG" id="hra:EI982_08525"/>
<accession>A0A6B9F5Z6</accession>
<evidence type="ECO:0000313" key="1">
    <source>
        <dbReference type="EMBL" id="QGX94832.1"/>
    </source>
</evidence>
<dbReference type="EMBL" id="CP034345">
    <property type="protein sequence ID" value="QGX94832.1"/>
    <property type="molecule type" value="Genomic_DNA"/>
</dbReference>
<evidence type="ECO:0000313" key="2">
    <source>
        <dbReference type="Proteomes" id="UP000428325"/>
    </source>
</evidence>
<name>A0A6B9F5Z6_9EURY</name>
<organism evidence="1 2">
    <name type="scientific">Haloplanus rallus</name>
    <dbReference type="NCBI Taxonomy" id="1816183"/>
    <lineage>
        <taxon>Archaea</taxon>
        <taxon>Methanobacteriati</taxon>
        <taxon>Methanobacteriota</taxon>
        <taxon>Stenosarchaea group</taxon>
        <taxon>Halobacteria</taxon>
        <taxon>Halobacteriales</taxon>
        <taxon>Haloferacaceae</taxon>
        <taxon>Haloplanus</taxon>
    </lineage>
</organism>
<proteinExistence type="predicted"/>